<sequence>MSLLVPPKAAHLLLCDRLLLLRSEPRVHDGMIKYRLQDIMKFVLGVENRSNGASDVSNLSSSSTVNNENKRKRGVNSSITWSINSVLPRDDRQNWNKYGEKEFNGATINVPTKKPARPRNKCNN</sequence>
<evidence type="ECO:0000313" key="2">
    <source>
        <dbReference type="EMBL" id="KAK1320720.1"/>
    </source>
</evidence>
<reference evidence="2" key="1">
    <citation type="journal article" date="2023" name="Nat. Commun.">
        <title>Diploid and tetraploid genomes of Acorus and the evolution of monocots.</title>
        <authorList>
            <person name="Ma L."/>
            <person name="Liu K.W."/>
            <person name="Li Z."/>
            <person name="Hsiao Y.Y."/>
            <person name="Qi Y."/>
            <person name="Fu T."/>
            <person name="Tang G.D."/>
            <person name="Zhang D."/>
            <person name="Sun W.H."/>
            <person name="Liu D.K."/>
            <person name="Li Y."/>
            <person name="Chen G.Z."/>
            <person name="Liu X.D."/>
            <person name="Liao X.Y."/>
            <person name="Jiang Y.T."/>
            <person name="Yu X."/>
            <person name="Hao Y."/>
            <person name="Huang J."/>
            <person name="Zhao X.W."/>
            <person name="Ke S."/>
            <person name="Chen Y.Y."/>
            <person name="Wu W.L."/>
            <person name="Hsu J.L."/>
            <person name="Lin Y.F."/>
            <person name="Huang M.D."/>
            <person name="Li C.Y."/>
            <person name="Huang L."/>
            <person name="Wang Z.W."/>
            <person name="Zhao X."/>
            <person name="Zhong W.Y."/>
            <person name="Peng D.H."/>
            <person name="Ahmad S."/>
            <person name="Lan S."/>
            <person name="Zhang J.S."/>
            <person name="Tsai W.C."/>
            <person name="Van de Peer Y."/>
            <person name="Liu Z.J."/>
        </authorList>
    </citation>
    <scope>NUCLEOTIDE SEQUENCE</scope>
    <source>
        <strain evidence="2">CP</strain>
    </source>
</reference>
<dbReference type="Proteomes" id="UP001180020">
    <property type="component" value="Unassembled WGS sequence"/>
</dbReference>
<protein>
    <submittedName>
        <fullName evidence="2">Uncharacterized protein</fullName>
    </submittedName>
</protein>
<name>A0AAV9F455_ACOCL</name>
<proteinExistence type="predicted"/>
<keyword evidence="3" id="KW-1185">Reference proteome</keyword>
<dbReference type="AlphaFoldDB" id="A0AAV9F455"/>
<evidence type="ECO:0000313" key="3">
    <source>
        <dbReference type="Proteomes" id="UP001180020"/>
    </source>
</evidence>
<reference evidence="2" key="2">
    <citation type="submission" date="2023-06" db="EMBL/GenBank/DDBJ databases">
        <authorList>
            <person name="Ma L."/>
            <person name="Liu K.-W."/>
            <person name="Li Z."/>
            <person name="Hsiao Y.-Y."/>
            <person name="Qi Y."/>
            <person name="Fu T."/>
            <person name="Tang G."/>
            <person name="Zhang D."/>
            <person name="Sun W.-H."/>
            <person name="Liu D.-K."/>
            <person name="Li Y."/>
            <person name="Chen G.-Z."/>
            <person name="Liu X.-D."/>
            <person name="Liao X.-Y."/>
            <person name="Jiang Y.-T."/>
            <person name="Yu X."/>
            <person name="Hao Y."/>
            <person name="Huang J."/>
            <person name="Zhao X.-W."/>
            <person name="Ke S."/>
            <person name="Chen Y.-Y."/>
            <person name="Wu W.-L."/>
            <person name="Hsu J.-L."/>
            <person name="Lin Y.-F."/>
            <person name="Huang M.-D."/>
            <person name="Li C.-Y."/>
            <person name="Huang L."/>
            <person name="Wang Z.-W."/>
            <person name="Zhao X."/>
            <person name="Zhong W.-Y."/>
            <person name="Peng D.-H."/>
            <person name="Ahmad S."/>
            <person name="Lan S."/>
            <person name="Zhang J.-S."/>
            <person name="Tsai W.-C."/>
            <person name="Van De Peer Y."/>
            <person name="Liu Z.-J."/>
        </authorList>
    </citation>
    <scope>NUCLEOTIDE SEQUENCE</scope>
    <source>
        <strain evidence="2">CP</strain>
        <tissue evidence="2">Leaves</tissue>
    </source>
</reference>
<comment type="caution">
    <text evidence="2">The sequence shown here is derived from an EMBL/GenBank/DDBJ whole genome shotgun (WGS) entry which is preliminary data.</text>
</comment>
<accession>A0AAV9F455</accession>
<feature type="compositionally biased region" description="Low complexity" evidence="1">
    <location>
        <begin position="51"/>
        <end position="67"/>
    </location>
</feature>
<feature type="region of interest" description="Disordered" evidence="1">
    <location>
        <begin position="51"/>
        <end position="74"/>
    </location>
</feature>
<evidence type="ECO:0000256" key="1">
    <source>
        <dbReference type="SAM" id="MobiDB-lite"/>
    </source>
</evidence>
<dbReference type="EMBL" id="JAUJYO010000003">
    <property type="protein sequence ID" value="KAK1320720.1"/>
    <property type="molecule type" value="Genomic_DNA"/>
</dbReference>
<organism evidence="2 3">
    <name type="scientific">Acorus calamus</name>
    <name type="common">Sweet flag</name>
    <dbReference type="NCBI Taxonomy" id="4465"/>
    <lineage>
        <taxon>Eukaryota</taxon>
        <taxon>Viridiplantae</taxon>
        <taxon>Streptophyta</taxon>
        <taxon>Embryophyta</taxon>
        <taxon>Tracheophyta</taxon>
        <taxon>Spermatophyta</taxon>
        <taxon>Magnoliopsida</taxon>
        <taxon>Liliopsida</taxon>
        <taxon>Acoraceae</taxon>
        <taxon>Acorus</taxon>
    </lineage>
</organism>
<gene>
    <name evidence="2" type="ORF">QJS10_CPA03g00918</name>
</gene>